<dbReference type="RefSeq" id="XP_011497440.1">
    <property type="nucleotide sequence ID" value="XM_011499138.1"/>
</dbReference>
<dbReference type="PROSITE" id="PS50835">
    <property type="entry name" value="IG_LIKE"/>
    <property type="match status" value="1"/>
</dbReference>
<dbReference type="PANTHER" id="PTHR21261">
    <property type="entry name" value="BEAT PROTEIN"/>
    <property type="match status" value="1"/>
</dbReference>
<accession>A0AAJ6YG65</accession>
<dbReference type="InterPro" id="IPR036179">
    <property type="entry name" value="Ig-like_dom_sf"/>
</dbReference>
<name>A0AAJ6YG65_9HYME</name>
<feature type="signal peptide" evidence="1">
    <location>
        <begin position="1"/>
        <end position="23"/>
    </location>
</feature>
<evidence type="ECO:0000259" key="2">
    <source>
        <dbReference type="PROSITE" id="PS50835"/>
    </source>
</evidence>
<protein>
    <submittedName>
        <fullName evidence="4">Uncharacterized protein LOC105361858 isoform X1</fullName>
    </submittedName>
</protein>
<keyword evidence="1" id="KW-0732">Signal</keyword>
<feature type="chain" id="PRO_5042526875" evidence="1">
    <location>
        <begin position="24"/>
        <end position="309"/>
    </location>
</feature>
<dbReference type="SUPFAM" id="SSF48726">
    <property type="entry name" value="Immunoglobulin"/>
    <property type="match status" value="2"/>
</dbReference>
<dbReference type="Gene3D" id="2.60.40.10">
    <property type="entry name" value="Immunoglobulins"/>
    <property type="match status" value="1"/>
</dbReference>
<organism evidence="3 4">
    <name type="scientific">Ceratosolen solmsi marchali</name>
    <dbReference type="NCBI Taxonomy" id="326594"/>
    <lineage>
        <taxon>Eukaryota</taxon>
        <taxon>Metazoa</taxon>
        <taxon>Ecdysozoa</taxon>
        <taxon>Arthropoda</taxon>
        <taxon>Hexapoda</taxon>
        <taxon>Insecta</taxon>
        <taxon>Pterygota</taxon>
        <taxon>Neoptera</taxon>
        <taxon>Endopterygota</taxon>
        <taxon>Hymenoptera</taxon>
        <taxon>Apocrita</taxon>
        <taxon>Proctotrupomorpha</taxon>
        <taxon>Chalcidoidea</taxon>
        <taxon>Agaonidae</taxon>
        <taxon>Agaoninae</taxon>
        <taxon>Ceratosolen</taxon>
    </lineage>
</organism>
<reference evidence="4" key="1">
    <citation type="submission" date="2025-08" db="UniProtKB">
        <authorList>
            <consortium name="RefSeq"/>
        </authorList>
    </citation>
    <scope>IDENTIFICATION</scope>
</reference>
<keyword evidence="3" id="KW-1185">Reference proteome</keyword>
<gene>
    <name evidence="4" type="primary">LOC105361858</name>
</gene>
<proteinExistence type="predicted"/>
<dbReference type="Proteomes" id="UP000695007">
    <property type="component" value="Unplaced"/>
</dbReference>
<sequence length="309" mass="34760">MGYYPKCCSLLMSFLLVIAYFQASLQLAIKKVNIPEGVKVGEEYVILDCDYDLGNTSTKGLVVKWYLNNFDLVYQWIYGSAPQAIDPASKYIDLHYKASHDPNTMYRAMKLKQPDIDLSGNYTCLISTFEDETSAKRPMTVYSTGREDEFKLWHTKKIISDIDESIEVTCQAVGLYPKPTLDIIIEDYSDFKSPRPIITETEDGHYNIVTYLTLDNDDLPDSVVINCILGIPNVNYNATKKLVHYTAGRPTTLTAIAIGGTTKLLRKMEIQALDISQADASNGSGNSAEQKRINFYLMLLTAAIFIYID</sequence>
<evidence type="ECO:0000313" key="3">
    <source>
        <dbReference type="Proteomes" id="UP000695007"/>
    </source>
</evidence>
<feature type="domain" description="Ig-like" evidence="2">
    <location>
        <begin position="5"/>
        <end position="140"/>
    </location>
</feature>
<dbReference type="AlphaFoldDB" id="A0AAJ6YG65"/>
<dbReference type="InterPro" id="IPR007110">
    <property type="entry name" value="Ig-like_dom"/>
</dbReference>
<dbReference type="GeneID" id="105361858"/>
<evidence type="ECO:0000313" key="4">
    <source>
        <dbReference type="RefSeq" id="XP_011497440.1"/>
    </source>
</evidence>
<evidence type="ECO:0000256" key="1">
    <source>
        <dbReference type="SAM" id="SignalP"/>
    </source>
</evidence>
<dbReference type="InterPro" id="IPR013783">
    <property type="entry name" value="Ig-like_fold"/>
</dbReference>
<dbReference type="KEGG" id="csol:105361858"/>